<accession>A0A6J5NRN4</accession>
<sequence length="71" mass="8269">MATGMILDENLLHKLFMDHVRNEVKKNVQPVVDKIIDECIDQAMSSMEVNLNSYYDGLNDRKLVDVFVRKK</sequence>
<evidence type="ECO:0000313" key="1">
    <source>
        <dbReference type="EMBL" id="CAB4162029.1"/>
    </source>
</evidence>
<dbReference type="EMBL" id="LR796734">
    <property type="protein sequence ID" value="CAB4162029.1"/>
    <property type="molecule type" value="Genomic_DNA"/>
</dbReference>
<protein>
    <submittedName>
        <fullName evidence="1">Uncharacterized protein</fullName>
    </submittedName>
</protein>
<organism evidence="1">
    <name type="scientific">uncultured Caudovirales phage</name>
    <dbReference type="NCBI Taxonomy" id="2100421"/>
    <lineage>
        <taxon>Viruses</taxon>
        <taxon>Duplodnaviria</taxon>
        <taxon>Heunggongvirae</taxon>
        <taxon>Uroviricota</taxon>
        <taxon>Caudoviricetes</taxon>
        <taxon>Peduoviridae</taxon>
        <taxon>Maltschvirus</taxon>
        <taxon>Maltschvirus maltsch</taxon>
    </lineage>
</organism>
<reference evidence="1" key="1">
    <citation type="submission" date="2020-04" db="EMBL/GenBank/DDBJ databases">
        <authorList>
            <person name="Chiriac C."/>
            <person name="Salcher M."/>
            <person name="Ghai R."/>
            <person name="Kavagutti S V."/>
        </authorList>
    </citation>
    <scope>NUCLEOTIDE SEQUENCE</scope>
</reference>
<gene>
    <name evidence="1" type="ORF">UFOVP787_10</name>
</gene>
<proteinExistence type="predicted"/>
<name>A0A6J5NRN4_9CAUD</name>